<evidence type="ECO:0000313" key="4">
    <source>
        <dbReference type="Proteomes" id="UP000070188"/>
    </source>
</evidence>
<dbReference type="Gene3D" id="2.30.110.10">
    <property type="entry name" value="Electron Transport, Fmn-binding Protein, Chain A"/>
    <property type="match status" value="1"/>
</dbReference>
<protein>
    <submittedName>
        <fullName evidence="3">Conserved hypothetical oxidase</fullName>
    </submittedName>
</protein>
<dbReference type="Proteomes" id="UP000070188">
    <property type="component" value="Unassembled WGS sequence"/>
</dbReference>
<evidence type="ECO:0000313" key="3">
    <source>
        <dbReference type="EMBL" id="KWX00847.1"/>
    </source>
</evidence>
<reference evidence="4" key="1">
    <citation type="submission" date="2015-04" db="EMBL/GenBank/DDBJ databases">
        <title>Physiological reanalysis, assessment of diazotrophy, and genome sequences of multiple isolates of Streptomyces thermoautotrophicus.</title>
        <authorList>
            <person name="MacKellar D.C."/>
            <person name="Lieber L."/>
            <person name="Norman J."/>
            <person name="Bolger A."/>
            <person name="Tobin C."/>
            <person name="Murray J.W."/>
            <person name="Chang R."/>
            <person name="Ford T."/>
            <person name="Nguyen P.Q."/>
            <person name="Woodward J."/>
            <person name="Permingeat H."/>
            <person name="Joshi N.S."/>
            <person name="Silver P.A."/>
            <person name="Usadel B."/>
            <person name="Rutherford A.W."/>
            <person name="Friesen M."/>
            <person name="Prell J."/>
        </authorList>
    </citation>
    <scope>NUCLEOTIDE SEQUENCE [LARGE SCALE GENOMIC DNA]</scope>
    <source>
        <strain evidence="4">H1</strain>
    </source>
</reference>
<dbReference type="OrthoDB" id="9792858at2"/>
<gene>
    <name evidence="3" type="ORF">LI90_1875</name>
</gene>
<dbReference type="SMART" id="SM00903">
    <property type="entry name" value="Flavin_Reduct"/>
    <property type="match status" value="1"/>
</dbReference>
<dbReference type="PANTHER" id="PTHR30466">
    <property type="entry name" value="FLAVIN REDUCTASE"/>
    <property type="match status" value="1"/>
</dbReference>
<proteinExistence type="predicted"/>
<dbReference type="InterPro" id="IPR012349">
    <property type="entry name" value="Split_barrel_FMN-bd"/>
</dbReference>
<comment type="caution">
    <text evidence="3">The sequence shown here is derived from an EMBL/GenBank/DDBJ whole genome shotgun (WGS) entry which is preliminary data.</text>
</comment>
<dbReference type="InterPro" id="IPR050268">
    <property type="entry name" value="NADH-dep_flavin_reductase"/>
</dbReference>
<dbReference type="Pfam" id="PF01613">
    <property type="entry name" value="Flavin_Reduct"/>
    <property type="match status" value="1"/>
</dbReference>
<evidence type="ECO:0000259" key="2">
    <source>
        <dbReference type="SMART" id="SM00903"/>
    </source>
</evidence>
<dbReference type="InterPro" id="IPR002563">
    <property type="entry name" value="Flavin_Rdtase-like_dom"/>
</dbReference>
<evidence type="ECO:0000256" key="1">
    <source>
        <dbReference type="ARBA" id="ARBA00023002"/>
    </source>
</evidence>
<sequence length="187" mass="20179">MSRPVPDRAKPGRATRPAPAVTEIEHRALMSAFPTGVAVITALDEEDRPHGLTCTSLASVTLSPPTLLVCLDTRSGTLGAIRHGGQFAVNLLHSRSQRVAEIFSTPVPDRFGQVRWHRSTRLGVPWLVEDAFALAACTVSGSVLVGDHEVVFGEVREIMVGDDVPLLYGMRRFATWLPDSLPGCTVS</sequence>
<name>A0A132MSJ9_9ACTN</name>
<dbReference type="SUPFAM" id="SSF50475">
    <property type="entry name" value="FMN-binding split barrel"/>
    <property type="match status" value="1"/>
</dbReference>
<dbReference type="RefSeq" id="WP_096059010.1">
    <property type="nucleotide sequence ID" value="NZ_JYIJ01000012.1"/>
</dbReference>
<dbReference type="PATRIC" id="fig|1469144.10.peg.2025"/>
<dbReference type="PANTHER" id="PTHR30466:SF1">
    <property type="entry name" value="FMN REDUCTASE (NADH) RUTF"/>
    <property type="match status" value="1"/>
</dbReference>
<dbReference type="GO" id="GO:0010181">
    <property type="term" value="F:FMN binding"/>
    <property type="evidence" value="ECO:0007669"/>
    <property type="project" value="InterPro"/>
</dbReference>
<organism evidence="3 4">
    <name type="scientific">Carbonactinospora thermoautotrophica</name>
    <dbReference type="NCBI Taxonomy" id="1469144"/>
    <lineage>
        <taxon>Bacteria</taxon>
        <taxon>Bacillati</taxon>
        <taxon>Actinomycetota</taxon>
        <taxon>Actinomycetes</taxon>
        <taxon>Kitasatosporales</taxon>
        <taxon>Carbonactinosporaceae</taxon>
        <taxon>Carbonactinospora</taxon>
    </lineage>
</organism>
<keyword evidence="1" id="KW-0560">Oxidoreductase</keyword>
<feature type="domain" description="Flavin reductase like" evidence="2">
    <location>
        <begin position="30"/>
        <end position="175"/>
    </location>
</feature>
<dbReference type="STRING" id="1469144.LI90_1875"/>
<dbReference type="GO" id="GO:0042602">
    <property type="term" value="F:riboflavin reductase (NADPH) activity"/>
    <property type="evidence" value="ECO:0007669"/>
    <property type="project" value="TreeGrafter"/>
</dbReference>
<keyword evidence="4" id="KW-1185">Reference proteome</keyword>
<accession>A0A132MSJ9</accession>
<dbReference type="EMBL" id="LAXD01000001">
    <property type="protein sequence ID" value="KWX00847.1"/>
    <property type="molecule type" value="Genomic_DNA"/>
</dbReference>
<dbReference type="AlphaFoldDB" id="A0A132MSJ9"/>